<dbReference type="EMBL" id="CP009896">
    <property type="protein sequence ID" value="AIY18374.1"/>
    <property type="molecule type" value="Genomic_DNA"/>
</dbReference>
<dbReference type="HOGENOM" id="CLU_429512_0_0_11"/>
<dbReference type="STRING" id="2045.KR76_19290"/>
<sequence>MRTQLLGLTTAALAVGTLSLGLTGSPASAVGGIDGGNISGSGDVPESVDVVSTGPGDAVAAWVRPVPGGDKVYAAIATNGVWSSPKAVTTNAVTAGNDVHVAANGNGDIAVVWSESLLGDERVRGARYLGNGTWDGSTPLNVQSDTVQTTDVAMDGAGRLHVAVGTTTQGVDRVQTALWPKGGAPTFATLGDHAYAPSIDVNPAGAALLSYYSSNNGGDVMVTRRTATTTWSTAVAVAWSGSVQKETQVGLADDGRGAVGFAGQDNGVYRASVAKVGATGLPGAPNILSGPGDVTAHRSLSVSPNGTLWATWTAFDGNDYLVRGAIAKPDAGFGSSGIVDPDTFTQTPHVALVSDRGAQVLAHNGADDLVLRHRTNPLFLFGEYDGGAADGPIAADMDREGNVVAVGVVENGLSSYVQADFLDVAGPTGTVTGPGPQVLAPSFAVTWSATDALSGVKSTDLLVRSAAWNAKSLGAPQVTGNDLTGAAKVFAGTRGATYCFAVQSVDKTANLGLRSAERCTSVPLDDRALAGKGWKRQAKAGHFDNTVSFTKQRGRVLKLKGVQAKRLALVATKSAKGGKVAVIWNGKVVRTISLKGKGARLVLPVATFGSVQGGTLKIKVISKTGRKVLIDGLVVAK</sequence>
<dbReference type="RefSeq" id="WP_038680554.1">
    <property type="nucleotide sequence ID" value="NZ_BJMC01000022.1"/>
</dbReference>
<dbReference type="AlphaFoldDB" id="A0A0A1DLY4"/>
<evidence type="ECO:0000313" key="2">
    <source>
        <dbReference type="Proteomes" id="UP000030300"/>
    </source>
</evidence>
<keyword evidence="2" id="KW-1185">Reference proteome</keyword>
<dbReference type="GeneID" id="96610950"/>
<reference evidence="1 2" key="1">
    <citation type="journal article" date="2015" name="Genome Announc.">
        <title>Complete Genome Sequence of Steroid-Transforming Nocardioides simplex VKM Ac-2033D.</title>
        <authorList>
            <person name="Shtratnikova V.Y."/>
            <person name="Schelkunov M.I."/>
            <person name="Pekov Y.A."/>
            <person name="Fokina V.V."/>
            <person name="Logacheva M.D."/>
            <person name="Sokolov S.L."/>
            <person name="Bragin E.Y."/>
            <person name="Ashapkin V.V."/>
            <person name="Donova M.V."/>
        </authorList>
    </citation>
    <scope>NUCLEOTIDE SEQUENCE [LARGE SCALE GENOMIC DNA]</scope>
    <source>
        <strain evidence="1 2">VKM Ac-2033D</strain>
    </source>
</reference>
<dbReference type="Proteomes" id="UP000030300">
    <property type="component" value="Chromosome"/>
</dbReference>
<name>A0A0A1DLY4_NOCSI</name>
<dbReference type="KEGG" id="psim:KR76_19290"/>
<evidence type="ECO:0000313" key="1">
    <source>
        <dbReference type="EMBL" id="AIY18374.1"/>
    </source>
</evidence>
<protein>
    <submittedName>
        <fullName evidence="1">Uncharacterized protein</fullName>
    </submittedName>
</protein>
<accession>A0A0A1DLY4</accession>
<proteinExistence type="predicted"/>
<dbReference type="eggNOG" id="ENOG50330CA">
    <property type="taxonomic scope" value="Bacteria"/>
</dbReference>
<gene>
    <name evidence="1" type="ORF">KR76_19290</name>
</gene>
<organism evidence="1 2">
    <name type="scientific">Nocardioides simplex</name>
    <name type="common">Arthrobacter simplex</name>
    <dbReference type="NCBI Taxonomy" id="2045"/>
    <lineage>
        <taxon>Bacteria</taxon>
        <taxon>Bacillati</taxon>
        <taxon>Actinomycetota</taxon>
        <taxon>Actinomycetes</taxon>
        <taxon>Propionibacteriales</taxon>
        <taxon>Nocardioidaceae</taxon>
        <taxon>Pimelobacter</taxon>
    </lineage>
</organism>
<dbReference type="OrthoDB" id="262125at2"/>